<dbReference type="OrthoDB" id="4919083at2"/>
<reference evidence="1 2" key="1">
    <citation type="submission" date="2018-03" db="EMBL/GenBank/DDBJ databases">
        <title>Genomic Encyclopedia of Type Strains, Phase III (KMG-III): the genomes of soil and plant-associated and newly described type strains.</title>
        <authorList>
            <person name="Whitman W."/>
        </authorList>
    </citation>
    <scope>NUCLEOTIDE SEQUENCE [LARGE SCALE GENOMIC DNA]</scope>
    <source>
        <strain evidence="1 2">CGMCC 4.7097</strain>
    </source>
</reference>
<accession>A0A2P8IFK1</accession>
<dbReference type="InterPro" id="IPR008799">
    <property type="entry name" value="Pseudomon_AvrD"/>
</dbReference>
<organism evidence="1 2">
    <name type="scientific">Saccharothrix carnea</name>
    <dbReference type="NCBI Taxonomy" id="1280637"/>
    <lineage>
        <taxon>Bacteria</taxon>
        <taxon>Bacillati</taxon>
        <taxon>Actinomycetota</taxon>
        <taxon>Actinomycetes</taxon>
        <taxon>Pseudonocardiales</taxon>
        <taxon>Pseudonocardiaceae</taxon>
        <taxon>Saccharothrix</taxon>
    </lineage>
</organism>
<proteinExistence type="predicted"/>
<comment type="caution">
    <text evidence="1">The sequence shown here is derived from an EMBL/GenBank/DDBJ whole genome shotgun (WGS) entry which is preliminary data.</text>
</comment>
<dbReference type="Proteomes" id="UP000241118">
    <property type="component" value="Unassembled WGS sequence"/>
</dbReference>
<name>A0A2P8IFK1_SACCR</name>
<sequence>MTSNNSGALLLKSVDDHLGPGATRFFGSGYRRVDYAVGGTRLHGAADGLAATVEIRYPADWSRKTEDTELRPHLSTIDVLILAVRAAELLTAQRNDLDLAARGRTWLRRVDIKAPAKPVEGNLFSLPVTATHVSAAPEGDRRLLSTVDVRVAAMRVRVLLEHDAGGPAASPADLDARFGADYPGLYGGGFRSWRQTVADVVVDVTAAHATANVLVEPPDDPFADAGVDSAAGPVVSMVDSFVVALQLGQVLLYTTDDMDRASSDTLWMRHTTITACPPAARRAGDWFPAVAELLDPALLETPNGVWRTATIVGDSLGVVTRCAVAHRLPHSP</sequence>
<dbReference type="Pfam" id="PF05655">
    <property type="entry name" value="AvrD"/>
    <property type="match status" value="1"/>
</dbReference>
<evidence type="ECO:0000313" key="2">
    <source>
        <dbReference type="Proteomes" id="UP000241118"/>
    </source>
</evidence>
<keyword evidence="2" id="KW-1185">Reference proteome</keyword>
<dbReference type="AlphaFoldDB" id="A0A2P8IFK1"/>
<protein>
    <submittedName>
        <fullName evidence="1">Avirulence D protein (AvrD)</fullName>
    </submittedName>
</protein>
<evidence type="ECO:0000313" key="1">
    <source>
        <dbReference type="EMBL" id="PSL57246.1"/>
    </source>
</evidence>
<gene>
    <name evidence="1" type="ORF">B0I31_102224</name>
</gene>
<dbReference type="RefSeq" id="WP_106614217.1">
    <property type="nucleotide sequence ID" value="NZ_PYAX01000002.1"/>
</dbReference>
<dbReference type="EMBL" id="PYAX01000002">
    <property type="protein sequence ID" value="PSL57246.1"/>
    <property type="molecule type" value="Genomic_DNA"/>
</dbReference>